<evidence type="ECO:0000259" key="8">
    <source>
        <dbReference type="PROSITE" id="PS51154"/>
    </source>
</evidence>
<dbReference type="InterPro" id="IPR037197">
    <property type="entry name" value="WWE_dom_sf"/>
</dbReference>
<dbReference type="InterPro" id="IPR002589">
    <property type="entry name" value="Macro_dom"/>
</dbReference>
<organism evidence="9 10">
    <name type="scientific">Sinanodonta woodiana</name>
    <name type="common">Chinese pond mussel</name>
    <name type="synonym">Anodonta woodiana</name>
    <dbReference type="NCBI Taxonomy" id="1069815"/>
    <lineage>
        <taxon>Eukaryota</taxon>
        <taxon>Metazoa</taxon>
        <taxon>Spiralia</taxon>
        <taxon>Lophotrochozoa</taxon>
        <taxon>Mollusca</taxon>
        <taxon>Bivalvia</taxon>
        <taxon>Autobranchia</taxon>
        <taxon>Heteroconchia</taxon>
        <taxon>Palaeoheterodonta</taxon>
        <taxon>Unionida</taxon>
        <taxon>Unionoidea</taxon>
        <taxon>Unionidae</taxon>
        <taxon>Unioninae</taxon>
        <taxon>Sinanodonta</taxon>
    </lineage>
</organism>
<evidence type="ECO:0000313" key="10">
    <source>
        <dbReference type="Proteomes" id="UP001634394"/>
    </source>
</evidence>
<dbReference type="AlphaFoldDB" id="A0ABD3U0V6"/>
<comment type="subcellular location">
    <subcellularLocation>
        <location evidence="1">Nucleus</location>
    </subcellularLocation>
</comment>
<dbReference type="EC" id="2.4.2.-" evidence="6"/>
<gene>
    <name evidence="9" type="ORF">ACJMK2_020993</name>
</gene>
<dbReference type="Gene3D" id="3.90.228.10">
    <property type="match status" value="1"/>
</dbReference>
<dbReference type="InterPro" id="IPR052056">
    <property type="entry name" value="Mono-ARTD/PARP"/>
</dbReference>
<dbReference type="PROSITE" id="PS51154">
    <property type="entry name" value="MACRO"/>
    <property type="match status" value="2"/>
</dbReference>
<feature type="domain" description="Macro" evidence="8">
    <location>
        <begin position="197"/>
        <end position="370"/>
    </location>
</feature>
<evidence type="ECO:0000256" key="4">
    <source>
        <dbReference type="ARBA" id="ARBA00023027"/>
    </source>
</evidence>
<dbReference type="PANTHER" id="PTHR14453:SF102">
    <property type="entry name" value="PROTEIN MONO-ADP-RIBOSYLTRANSFERASE PARP14-LIKE"/>
    <property type="match status" value="1"/>
</dbReference>
<protein>
    <recommendedName>
        <fullName evidence="6">Poly [ADP-ribose] polymerase</fullName>
        <shortName evidence="6">PARP</shortName>
        <ecNumber evidence="6">2.4.2.-</ecNumber>
    </recommendedName>
</protein>
<dbReference type="Proteomes" id="UP001634394">
    <property type="component" value="Unassembled WGS sequence"/>
</dbReference>
<dbReference type="PROSITE" id="PS51059">
    <property type="entry name" value="PARP_CATALYTIC"/>
    <property type="match status" value="1"/>
</dbReference>
<dbReference type="GO" id="GO:0005634">
    <property type="term" value="C:nucleus"/>
    <property type="evidence" value="ECO:0007669"/>
    <property type="project" value="UniProtKB-SubCell"/>
</dbReference>
<keyword evidence="4 6" id="KW-0520">NAD</keyword>
<dbReference type="Pfam" id="PF00644">
    <property type="entry name" value="PARP"/>
    <property type="match status" value="1"/>
</dbReference>
<comment type="caution">
    <text evidence="9">The sequence shown here is derived from an EMBL/GenBank/DDBJ whole genome shotgun (WGS) entry which is preliminary data.</text>
</comment>
<dbReference type="SUPFAM" id="SSF56399">
    <property type="entry name" value="ADP-ribosylation"/>
    <property type="match status" value="1"/>
</dbReference>
<name>A0ABD3U0V6_SINWO</name>
<dbReference type="Pfam" id="PF01661">
    <property type="entry name" value="Macro"/>
    <property type="match status" value="2"/>
</dbReference>
<evidence type="ECO:0000256" key="5">
    <source>
        <dbReference type="ARBA" id="ARBA00023242"/>
    </source>
</evidence>
<dbReference type="Gene3D" id="3.40.220.10">
    <property type="entry name" value="Leucine Aminopeptidase, subunit E, domain 1"/>
    <property type="match status" value="2"/>
</dbReference>
<feature type="domain" description="Macro" evidence="8">
    <location>
        <begin position="1"/>
        <end position="162"/>
    </location>
</feature>
<dbReference type="InterPro" id="IPR012317">
    <property type="entry name" value="Poly(ADP-ribose)pol_cat_dom"/>
</dbReference>
<keyword evidence="2 6" id="KW-0328">Glycosyltransferase</keyword>
<evidence type="ECO:0000313" key="9">
    <source>
        <dbReference type="EMBL" id="KAL3843036.1"/>
    </source>
</evidence>
<dbReference type="SUPFAM" id="SSF117839">
    <property type="entry name" value="WWE domain"/>
    <property type="match status" value="1"/>
</dbReference>
<evidence type="ECO:0000256" key="1">
    <source>
        <dbReference type="ARBA" id="ARBA00004123"/>
    </source>
</evidence>
<dbReference type="GO" id="GO:0003950">
    <property type="term" value="F:NAD+ poly-ADP-ribosyltransferase activity"/>
    <property type="evidence" value="ECO:0007669"/>
    <property type="project" value="UniProtKB-UniRule"/>
</dbReference>
<reference evidence="9 10" key="1">
    <citation type="submission" date="2024-11" db="EMBL/GenBank/DDBJ databases">
        <title>Chromosome-level genome assembly of the freshwater bivalve Anodonta woodiana.</title>
        <authorList>
            <person name="Chen X."/>
        </authorList>
    </citation>
    <scope>NUCLEOTIDE SEQUENCE [LARGE SCALE GENOMIC DNA]</scope>
    <source>
        <strain evidence="9">MN2024</strain>
        <tissue evidence="9">Gills</tissue>
    </source>
</reference>
<evidence type="ECO:0000256" key="6">
    <source>
        <dbReference type="RuleBase" id="RU362114"/>
    </source>
</evidence>
<proteinExistence type="predicted"/>
<dbReference type="SMART" id="SM00506">
    <property type="entry name" value="A1pp"/>
    <property type="match status" value="1"/>
</dbReference>
<dbReference type="PANTHER" id="PTHR14453">
    <property type="entry name" value="PARP/ZINC FINGER CCCH TYPE DOMAIN CONTAINING PROTEIN"/>
    <property type="match status" value="1"/>
</dbReference>
<evidence type="ECO:0000259" key="7">
    <source>
        <dbReference type="PROSITE" id="PS51059"/>
    </source>
</evidence>
<accession>A0ABD3U0V6</accession>
<evidence type="ECO:0000256" key="3">
    <source>
        <dbReference type="ARBA" id="ARBA00022679"/>
    </source>
</evidence>
<feature type="domain" description="PARP catalytic" evidence="7">
    <location>
        <begin position="536"/>
        <end position="732"/>
    </location>
</feature>
<keyword evidence="10" id="KW-1185">Reference proteome</keyword>
<keyword evidence="3 6" id="KW-0808">Transferase</keyword>
<dbReference type="InterPro" id="IPR043472">
    <property type="entry name" value="Macro_dom-like"/>
</dbReference>
<dbReference type="EMBL" id="JBJQND010000017">
    <property type="protein sequence ID" value="KAL3843036.1"/>
    <property type="molecule type" value="Genomic_DNA"/>
</dbReference>
<sequence length="732" mass="83318">MDLYKQPVDGIVHEAVEEEDLEHFSKGGEDVEREISDHIEENGTLTEGQAFVTGPGKLPCLKIIHVRRLKWQGGMENEDKALRETIENILLTAESNEIRSIAMPIMACTSKFRYPIDLASWILLQTIINLCSSKFQSIREVYICDTDGSYIHELQILAERQLGSYCLYIPNVQLDQRFGSNLERKRKEEYKTALKRSGIRTILLSGDRKFIIAWGDLARLSECTPPLQADIIVNPNTTFPLLTGRIADGLKAAARNRGGFDLGSECKEMEPSKGLKKGSFVATDTPNMSCSQILHLRIEGDQRVINEDILNGYIESCMPYALSRSVKSIAFPTIGTGNISYPRDLVAKCFIHTIAKISQGLTTEPLEKVIVVIYHWDMAYSQEIKVENEYSDGCAPIFTSKIKKNIDPGKRDFVLVKLISDTKLERDFLRHEPLEHPVIGELRQYDIKEIETKCAKVEVNVYISKKKKKFRGLSENVRVLNREALQVLKTDNIVLSYSQSISFDLETAFIQHHQKPCEFEEDGLKYCVDFSKFVEYQVDKDSSIVKVELIDLNNTDKEYSDVAANFRELSAIKRIQNRTLYQEYALKKILIQKQNTNLQNVEMTLWHGTAHEHTDLINRSGFNKSFAGQTHGTVWYGMGVYCSTRSEYGCGDVYTKRDANGHKYIYQCKVLTGISTTVTKGYNQRFPPYDSSTGKAFDSTSDGQKNEYVIFWCNYLSKPFFVTFSFISFVGV</sequence>
<keyword evidence="5" id="KW-0539">Nucleus</keyword>
<evidence type="ECO:0000256" key="2">
    <source>
        <dbReference type="ARBA" id="ARBA00022676"/>
    </source>
</evidence>
<dbReference type="SUPFAM" id="SSF52949">
    <property type="entry name" value="Macro domain-like"/>
    <property type="match status" value="2"/>
</dbReference>